<evidence type="ECO:0000259" key="1">
    <source>
        <dbReference type="Pfam" id="PF18731"/>
    </source>
</evidence>
<proteinExistence type="predicted"/>
<dbReference type="EMBL" id="JBHTHZ010000003">
    <property type="protein sequence ID" value="MFD0793473.1"/>
    <property type="molecule type" value="Genomic_DNA"/>
</dbReference>
<dbReference type="Proteomes" id="UP001597010">
    <property type="component" value="Unassembled WGS sequence"/>
</dbReference>
<organism evidence="2 3">
    <name type="scientific">Mucilaginibacter litoreus</name>
    <dbReference type="NCBI Taxonomy" id="1048221"/>
    <lineage>
        <taxon>Bacteria</taxon>
        <taxon>Pseudomonadati</taxon>
        <taxon>Bacteroidota</taxon>
        <taxon>Sphingobacteriia</taxon>
        <taxon>Sphingobacteriales</taxon>
        <taxon>Sphingobacteriaceae</taxon>
        <taxon>Mucilaginibacter</taxon>
    </lineage>
</organism>
<keyword evidence="3" id="KW-1185">Reference proteome</keyword>
<accession>A0ABW3AQZ8</accession>
<gene>
    <name evidence="2" type="ORF">ACFQZX_07570</name>
</gene>
<reference evidence="3" key="1">
    <citation type="journal article" date="2019" name="Int. J. Syst. Evol. Microbiol.">
        <title>The Global Catalogue of Microorganisms (GCM) 10K type strain sequencing project: providing services to taxonomists for standard genome sequencing and annotation.</title>
        <authorList>
            <consortium name="The Broad Institute Genomics Platform"/>
            <consortium name="The Broad Institute Genome Sequencing Center for Infectious Disease"/>
            <person name="Wu L."/>
            <person name="Ma J."/>
        </authorList>
    </citation>
    <scope>NUCLEOTIDE SEQUENCE [LARGE SCALE GENOMIC DNA]</scope>
    <source>
        <strain evidence="3">CCUG 61484</strain>
    </source>
</reference>
<evidence type="ECO:0000313" key="2">
    <source>
        <dbReference type="EMBL" id="MFD0793473.1"/>
    </source>
</evidence>
<dbReference type="RefSeq" id="WP_377113289.1">
    <property type="nucleotide sequence ID" value="NZ_JBHTHZ010000003.1"/>
</dbReference>
<feature type="domain" description="Swt1-like HEPN" evidence="1">
    <location>
        <begin position="69"/>
        <end position="195"/>
    </location>
</feature>
<sequence>MTDESIIPKIKLFCLANSLVENKLNSIEEELGVDLGRDDKIETKKKDFYLQFETEFRNEAKIMSEHYEVFYCLEKSIRRQVMLLMKEKYGENWWSERIDEELKKNVEKNIQREEDSGFTIRSEEKIDYTTFGELTQVVTKNWDAFENLFKRGQRSFQKIMTNLNQLRGPIAHCCPLAEDEIVRLELTVKDWFRLME</sequence>
<evidence type="ECO:0000313" key="3">
    <source>
        <dbReference type="Proteomes" id="UP001597010"/>
    </source>
</evidence>
<dbReference type="Pfam" id="PF18731">
    <property type="entry name" value="HEPN_Swt1"/>
    <property type="match status" value="1"/>
</dbReference>
<dbReference type="InterPro" id="IPR041650">
    <property type="entry name" value="HEPN_Swt1"/>
</dbReference>
<comment type="caution">
    <text evidence="2">The sequence shown here is derived from an EMBL/GenBank/DDBJ whole genome shotgun (WGS) entry which is preliminary data.</text>
</comment>
<name>A0ABW3AQZ8_9SPHI</name>
<protein>
    <submittedName>
        <fullName evidence="2">Swt1 family HEPN domain-containing protein</fullName>
    </submittedName>
</protein>